<evidence type="ECO:0008006" key="5">
    <source>
        <dbReference type="Google" id="ProtNLM"/>
    </source>
</evidence>
<proteinExistence type="predicted"/>
<reference evidence="3 4" key="1">
    <citation type="submission" date="2014-03" db="EMBL/GenBank/DDBJ databases">
        <authorList>
            <person name="Warren W."/>
            <person name="Wilson R.K."/>
        </authorList>
    </citation>
    <scope>NUCLEOTIDE SEQUENCE</scope>
</reference>
<dbReference type="InterPro" id="IPR007889">
    <property type="entry name" value="HTH_Psq"/>
</dbReference>
<dbReference type="Bgee" id="ENSCSAG00000007102">
    <property type="expression patterns" value="Expressed in blood and 4 other cell types or tissues"/>
</dbReference>
<dbReference type="GO" id="GO:0003677">
    <property type="term" value="F:DNA binding"/>
    <property type="evidence" value="ECO:0007669"/>
    <property type="project" value="InterPro"/>
</dbReference>
<name>A0A0D9R440_CHLSB</name>
<evidence type="ECO:0000259" key="1">
    <source>
        <dbReference type="Pfam" id="PF03184"/>
    </source>
</evidence>
<feature type="domain" description="HTH psq-type" evidence="2">
    <location>
        <begin position="17"/>
        <end position="56"/>
    </location>
</feature>
<dbReference type="EMBL" id="AQIB01110622">
    <property type="status" value="NOT_ANNOTATED_CDS"/>
    <property type="molecule type" value="Genomic_DNA"/>
</dbReference>
<accession>A0A0D9R440</accession>
<reference evidence="3" key="3">
    <citation type="submission" date="2025-09" db="UniProtKB">
        <authorList>
            <consortium name="Ensembl"/>
        </authorList>
    </citation>
    <scope>IDENTIFICATION</scope>
</reference>
<dbReference type="PANTHER" id="PTHR19303">
    <property type="entry name" value="TRANSPOSON"/>
    <property type="match status" value="1"/>
</dbReference>
<dbReference type="AlphaFoldDB" id="A0A0D9R440"/>
<dbReference type="Ensembl" id="ENSCSAT00000005141.1">
    <property type="protein sequence ID" value="ENSCSAP00000003379.1"/>
    <property type="gene ID" value="ENSCSAG00000007102.1"/>
</dbReference>
<dbReference type="GeneTree" id="ENSGT00940000155163"/>
<dbReference type="Pfam" id="PF03184">
    <property type="entry name" value="DDE_1"/>
    <property type="match status" value="1"/>
</dbReference>
<evidence type="ECO:0000313" key="3">
    <source>
        <dbReference type="Ensembl" id="ENSCSAP00000003379.1"/>
    </source>
</evidence>
<evidence type="ECO:0000313" key="4">
    <source>
        <dbReference type="Proteomes" id="UP000029965"/>
    </source>
</evidence>
<dbReference type="Proteomes" id="UP000029965">
    <property type="component" value="Chromosome 22"/>
</dbReference>
<dbReference type="eggNOG" id="KOG3105">
    <property type="taxonomic scope" value="Eukaryota"/>
</dbReference>
<dbReference type="InterPro" id="IPR050863">
    <property type="entry name" value="CenT-Element_Derived"/>
</dbReference>
<dbReference type="InterPro" id="IPR004875">
    <property type="entry name" value="DDE_SF_endonuclease_dom"/>
</dbReference>
<organism evidence="3 4">
    <name type="scientific">Chlorocebus sabaeus</name>
    <name type="common">Green monkey</name>
    <name type="synonym">Simia sabaea</name>
    <dbReference type="NCBI Taxonomy" id="60711"/>
    <lineage>
        <taxon>Eukaryota</taxon>
        <taxon>Metazoa</taxon>
        <taxon>Chordata</taxon>
        <taxon>Craniata</taxon>
        <taxon>Vertebrata</taxon>
        <taxon>Euteleostomi</taxon>
        <taxon>Mammalia</taxon>
        <taxon>Eutheria</taxon>
        <taxon>Euarchontoglires</taxon>
        <taxon>Primates</taxon>
        <taxon>Haplorrhini</taxon>
        <taxon>Catarrhini</taxon>
        <taxon>Cercopithecidae</taxon>
        <taxon>Cercopithecinae</taxon>
        <taxon>Chlorocebus</taxon>
    </lineage>
</organism>
<sequence>RASKCSSERQSHTDSHFKSKARMIKLSEESMSTAEIGQKPGPLCSTVSQVVNAKKSYQRKFKVLLQDQNSHNIFLRQSLIKSKALMLLNSVRAERGEEATEEKFVASRGWFMRLKEGSHFHTIQVQGEAASADIEAAANYPEDFYTNQQIFSGDRTAFYWKKMPSTIFLAREEKSPGFKASKDRLTHLLWANTAGDFKWKPVLLYHSKNPRALKNYAKSTLLMLYKWNKKACMIAHLFTAWFTEYLKPTVETYCSGKKDSFKILLLSDNVSSHPRALLEMYKQMNVVFMPTDTASILQPMDQGIISTFMSCYLRNAFHKAVTADSDSFDGSGKSKLKTFWKGFTVLDVIRNVCDKKLISSLMDNFEGLKTSLEEVTSDVVEIVRELELKVKPEKTNEELLHMDEQKKWFLYCYVEMTTKDLEYSIILVESSQGLRVDSNFERSSTSLKCYREIFCERKRQTSWWFCFEKLPQQPSPSATNILVSQQPLTSR</sequence>
<protein>
    <recommendedName>
        <fullName evidence="5">HTH CENPB-type domain-containing protein</fullName>
    </recommendedName>
</protein>
<reference evidence="3" key="2">
    <citation type="submission" date="2025-08" db="UniProtKB">
        <authorList>
            <consortium name="Ensembl"/>
        </authorList>
    </citation>
    <scope>IDENTIFICATION</scope>
</reference>
<dbReference type="GO" id="GO:0005634">
    <property type="term" value="C:nucleus"/>
    <property type="evidence" value="ECO:0007669"/>
    <property type="project" value="TreeGrafter"/>
</dbReference>
<feature type="domain" description="DDE-1" evidence="1">
    <location>
        <begin position="182"/>
        <end position="352"/>
    </location>
</feature>
<dbReference type="PANTHER" id="PTHR19303:SF26">
    <property type="entry name" value="TIGGER TRANSPOSABLE ELEMENT-DERIVED PROTEIN 1"/>
    <property type="match status" value="1"/>
</dbReference>
<keyword evidence="4" id="KW-1185">Reference proteome</keyword>
<evidence type="ECO:0000259" key="2">
    <source>
        <dbReference type="Pfam" id="PF04218"/>
    </source>
</evidence>
<dbReference type="Pfam" id="PF04218">
    <property type="entry name" value="CENP-B_N"/>
    <property type="match status" value="1"/>
</dbReference>